<dbReference type="Gene3D" id="2.30.42.10">
    <property type="match status" value="1"/>
</dbReference>
<evidence type="ECO:0000256" key="1">
    <source>
        <dbReference type="SAM" id="MobiDB-lite"/>
    </source>
</evidence>
<evidence type="ECO:0000313" key="4">
    <source>
        <dbReference type="Proteomes" id="UP000321570"/>
    </source>
</evidence>
<protein>
    <recommendedName>
        <fullName evidence="2">PDZ domain-containing protein</fullName>
    </recommendedName>
</protein>
<dbReference type="Pfam" id="PF00595">
    <property type="entry name" value="PDZ"/>
    <property type="match status" value="1"/>
</dbReference>
<dbReference type="SMART" id="SM00228">
    <property type="entry name" value="PDZ"/>
    <property type="match status" value="1"/>
</dbReference>
<dbReference type="InterPro" id="IPR001478">
    <property type="entry name" value="PDZ"/>
</dbReference>
<feature type="compositionally biased region" description="Basic and acidic residues" evidence="1">
    <location>
        <begin position="305"/>
        <end position="320"/>
    </location>
</feature>
<gene>
    <name evidence="3" type="ORF">WMSIL1_LOCUS9088</name>
</gene>
<feature type="domain" description="PDZ" evidence="2">
    <location>
        <begin position="10"/>
        <end position="90"/>
    </location>
</feature>
<proteinExistence type="predicted"/>
<accession>A0A564YS08</accession>
<evidence type="ECO:0000313" key="3">
    <source>
        <dbReference type="EMBL" id="VUZ50051.1"/>
    </source>
</evidence>
<evidence type="ECO:0000259" key="2">
    <source>
        <dbReference type="PROSITE" id="PS50106"/>
    </source>
</evidence>
<dbReference type="Proteomes" id="UP000321570">
    <property type="component" value="Unassembled WGS sequence"/>
</dbReference>
<dbReference type="EMBL" id="CABIJS010000344">
    <property type="protein sequence ID" value="VUZ50051.1"/>
    <property type="molecule type" value="Genomic_DNA"/>
</dbReference>
<reference evidence="3 4" key="1">
    <citation type="submission" date="2019-07" db="EMBL/GenBank/DDBJ databases">
        <authorList>
            <person name="Jastrzebski P J."/>
            <person name="Paukszto L."/>
            <person name="Jastrzebski P J."/>
        </authorList>
    </citation>
    <scope>NUCLEOTIDE SEQUENCE [LARGE SCALE GENOMIC DNA]</scope>
    <source>
        <strain evidence="3 4">WMS-il1</strain>
    </source>
</reference>
<feature type="compositionally biased region" description="Basic and acidic residues" evidence="1">
    <location>
        <begin position="177"/>
        <end position="197"/>
    </location>
</feature>
<name>A0A564YS08_HYMDI</name>
<feature type="compositionally biased region" description="Basic and acidic residues" evidence="1">
    <location>
        <begin position="108"/>
        <end position="130"/>
    </location>
</feature>
<dbReference type="SUPFAM" id="SSF50156">
    <property type="entry name" value="PDZ domain-like"/>
    <property type="match status" value="1"/>
</dbReference>
<feature type="compositionally biased region" description="Basic and acidic residues" evidence="1">
    <location>
        <begin position="257"/>
        <end position="286"/>
    </location>
</feature>
<feature type="compositionally biased region" description="Polar residues" evidence="1">
    <location>
        <begin position="287"/>
        <end position="300"/>
    </location>
</feature>
<keyword evidence="4" id="KW-1185">Reference proteome</keyword>
<feature type="compositionally biased region" description="Basic and acidic residues" evidence="1">
    <location>
        <begin position="137"/>
        <end position="149"/>
    </location>
</feature>
<feature type="region of interest" description="Disordered" evidence="1">
    <location>
        <begin position="108"/>
        <end position="320"/>
    </location>
</feature>
<sequence>MKMPVGELQKYKLWRARTSDAWGFKITTCDNKTFITGVYTDTPAEKAGVALNEIILTINRTPCDNVPHEYVYHVIRKIDNNMSLVTRKATPEEVQMVNVMARERYYEDGTADRDISSSKENIETERKPKSAETNGELGHKDEEKRKESNFPHSKKKNRNSSAVVANENHSNKHRHHDRDGKREYNKEDIQKASDSHKRPTRTLENYHVNGVEEDRKEKSRKSRVVDKEDKSPRQRGESHTTYRQSTTKPVSGVETAKPAKIESDDDRKSEVRMRKTSEVFPSERKTAQVTKSKSTIGLDTTESDYTEREDAEAVKEDKKSFPSVGEIRANLQAGKRRTLLLSRGDSFEERVDLLNNL</sequence>
<organism evidence="3 4">
    <name type="scientific">Hymenolepis diminuta</name>
    <name type="common">Rat tapeworm</name>
    <dbReference type="NCBI Taxonomy" id="6216"/>
    <lineage>
        <taxon>Eukaryota</taxon>
        <taxon>Metazoa</taxon>
        <taxon>Spiralia</taxon>
        <taxon>Lophotrochozoa</taxon>
        <taxon>Platyhelminthes</taxon>
        <taxon>Cestoda</taxon>
        <taxon>Eucestoda</taxon>
        <taxon>Cyclophyllidea</taxon>
        <taxon>Hymenolepididae</taxon>
        <taxon>Hymenolepis</taxon>
    </lineage>
</organism>
<dbReference type="CDD" id="cd00136">
    <property type="entry name" value="PDZ_canonical"/>
    <property type="match status" value="1"/>
</dbReference>
<dbReference type="InterPro" id="IPR036034">
    <property type="entry name" value="PDZ_sf"/>
</dbReference>
<dbReference type="AlphaFoldDB" id="A0A564YS08"/>
<feature type="compositionally biased region" description="Basic and acidic residues" evidence="1">
    <location>
        <begin position="210"/>
        <end position="240"/>
    </location>
</feature>
<dbReference type="PROSITE" id="PS50106">
    <property type="entry name" value="PDZ"/>
    <property type="match status" value="1"/>
</dbReference>